<keyword evidence="4" id="KW-0410">Iron transport</keyword>
<keyword evidence="3 12" id="KW-1134">Transmembrane beta strand</keyword>
<evidence type="ECO:0000313" key="17">
    <source>
        <dbReference type="EMBL" id="EGG29529.1"/>
    </source>
</evidence>
<dbReference type="Pfam" id="PF00593">
    <property type="entry name" value="TonB_dep_Rec_b-barrel"/>
    <property type="match status" value="1"/>
</dbReference>
<evidence type="ECO:0000256" key="10">
    <source>
        <dbReference type="ARBA" id="ARBA00023136"/>
    </source>
</evidence>
<keyword evidence="8" id="KW-0406">Ion transport</keyword>
<evidence type="ECO:0000259" key="15">
    <source>
        <dbReference type="Pfam" id="PF00593"/>
    </source>
</evidence>
<dbReference type="PROSITE" id="PS01156">
    <property type="entry name" value="TONB_DEPENDENT_REC_2"/>
    <property type="match status" value="1"/>
</dbReference>
<evidence type="ECO:0000256" key="8">
    <source>
        <dbReference type="ARBA" id="ARBA00023065"/>
    </source>
</evidence>
<keyword evidence="5 12" id="KW-0812">Transmembrane</keyword>
<comment type="subcellular location">
    <subcellularLocation>
        <location evidence="1 12">Cell outer membrane</location>
        <topology evidence="1 12">Multi-pass membrane protein</topology>
    </subcellularLocation>
</comment>
<dbReference type="eggNOG" id="COG4771">
    <property type="taxonomic scope" value="Bacteria"/>
</dbReference>
<evidence type="ECO:0000313" key="18">
    <source>
        <dbReference type="Proteomes" id="UP000005615"/>
    </source>
</evidence>
<evidence type="ECO:0000256" key="1">
    <source>
        <dbReference type="ARBA" id="ARBA00004571"/>
    </source>
</evidence>
<keyword evidence="10 12" id="KW-0472">Membrane</keyword>
<evidence type="ECO:0000256" key="9">
    <source>
        <dbReference type="ARBA" id="ARBA00023077"/>
    </source>
</evidence>
<evidence type="ECO:0000256" key="5">
    <source>
        <dbReference type="ARBA" id="ARBA00022692"/>
    </source>
</evidence>
<name>F3L2A4_9GAMM</name>
<sequence length="873" mass="94455">MTYYKPSGANSRPVFYQKPIALGIVAAALSTTFSPMSSAQQSGSALLEEVVVFAQKREQSILEVPISVASYGSEALDRAQIRDLSELQQVAPSLVFNSSTGATQSILTIRGIGTAGQNSGLEQSVGVFIDNVYRGRPGAALGDFVDLESIEVLRGPQGTLFGRNTSSGVISVRSKKPEYEYNGHVQASLGDYGYTQLRAGVTGPITDTIAWRLSGTWQQRDGYMEDTFSNEDWNDRDRYTVRGQLLFDLSDDTSLRLIADLTETDERCCVPEQLFDASSASLLVGSPTGLGALNPAFANFFVGEPLQAGTPGSTKPQEVTFTGTYPDAQDFTGTRTSAAGADDSFKDGGISAELETTLTDDIDMTVIGAYRFFETNPYGDIDMRTADIWRGGRGQDIDEISLEVRFDGTFGDNDWTVGAYYFDQDILATGGFEWGPDASAYLSQVGIARLVGDAEIIAEGGQLADILASGLVEVRDVAPGGAANPANWFPSSTLVGTGSQERVDYNATSIAIFGQITFNLSDRMSWTVGGRYSEEEKDATYQTTANDPFSARDLRQVALSGTDGLFWALRPLQLHLASEPGADGFDDDDISFATSVNYELNDAISVYARWAQGYKAGGLNLNGTIGQQPGNPLPSYANNEFDSETSESWEAGMKSFLLDNTLQLNATVFYQTTEDFQTNSFDGAGFTLRNAGEIEGAGLEVDYVWMPNDHWTISGGLVLQDIEYGDFRNASSTIAQQEFAGLRARALGEVPDQDLTGATPNFVSDVTWSGAVSYTTPISNEMVLNAAASWRYRSEFTTGQDNDPMTLQDSFTTVNATIGVGDTDGVWELEVWGKNLTDETVLNIGFDTPLQTGSFSAFVEPPRMYGATMRYNF</sequence>
<dbReference type="InterPro" id="IPR012910">
    <property type="entry name" value="Plug_dom"/>
</dbReference>
<protein>
    <submittedName>
        <fullName evidence="17">TonB-dependent receptor</fullName>
    </submittedName>
</protein>
<dbReference type="PANTHER" id="PTHR32552">
    <property type="entry name" value="FERRICHROME IRON RECEPTOR-RELATED"/>
    <property type="match status" value="1"/>
</dbReference>
<evidence type="ECO:0000256" key="3">
    <source>
        <dbReference type="ARBA" id="ARBA00022452"/>
    </source>
</evidence>
<dbReference type="InterPro" id="IPR036942">
    <property type="entry name" value="Beta-barrel_TonB_sf"/>
</dbReference>
<dbReference type="SUPFAM" id="SSF56935">
    <property type="entry name" value="Porins"/>
    <property type="match status" value="1"/>
</dbReference>
<evidence type="ECO:0000256" key="13">
    <source>
        <dbReference type="PROSITE-ProRule" id="PRU10144"/>
    </source>
</evidence>
<feature type="short sequence motif" description="TonB C-terminal box" evidence="13">
    <location>
        <begin position="856"/>
        <end position="873"/>
    </location>
</feature>
<evidence type="ECO:0000256" key="14">
    <source>
        <dbReference type="RuleBase" id="RU003357"/>
    </source>
</evidence>
<keyword evidence="17" id="KW-0675">Receptor</keyword>
<dbReference type="PANTHER" id="PTHR32552:SF81">
    <property type="entry name" value="TONB-DEPENDENT OUTER MEMBRANE RECEPTOR"/>
    <property type="match status" value="1"/>
</dbReference>
<keyword evidence="2 12" id="KW-0813">Transport</keyword>
<dbReference type="EMBL" id="AEIG01000047">
    <property type="protein sequence ID" value="EGG29529.1"/>
    <property type="molecule type" value="Genomic_DNA"/>
</dbReference>
<dbReference type="RefSeq" id="WP_009575902.1">
    <property type="nucleotide sequence ID" value="NZ_AEIG01000047.1"/>
</dbReference>
<keyword evidence="18" id="KW-1185">Reference proteome</keyword>
<dbReference type="STRING" id="2518989.IMCC3088_1671"/>
<keyword evidence="6" id="KW-0732">Signal</keyword>
<evidence type="ECO:0000256" key="4">
    <source>
        <dbReference type="ARBA" id="ARBA00022496"/>
    </source>
</evidence>
<dbReference type="InterPro" id="IPR010917">
    <property type="entry name" value="TonB_rcpt_CS"/>
</dbReference>
<organism evidence="17 18">
    <name type="scientific">Aequoribacter fuscus</name>
    <dbReference type="NCBI Taxonomy" id="2518989"/>
    <lineage>
        <taxon>Bacteria</taxon>
        <taxon>Pseudomonadati</taxon>
        <taxon>Pseudomonadota</taxon>
        <taxon>Gammaproteobacteria</taxon>
        <taxon>Cellvibrionales</taxon>
        <taxon>Halieaceae</taxon>
        <taxon>Aequoribacter</taxon>
    </lineage>
</organism>
<dbReference type="Pfam" id="PF07715">
    <property type="entry name" value="Plug"/>
    <property type="match status" value="1"/>
</dbReference>
<evidence type="ECO:0000256" key="7">
    <source>
        <dbReference type="ARBA" id="ARBA00023004"/>
    </source>
</evidence>
<comment type="caution">
    <text evidence="17">The sequence shown here is derived from an EMBL/GenBank/DDBJ whole genome shotgun (WGS) entry which is preliminary data.</text>
</comment>
<dbReference type="Gene3D" id="2.40.170.20">
    <property type="entry name" value="TonB-dependent receptor, beta-barrel domain"/>
    <property type="match status" value="2"/>
</dbReference>
<evidence type="ECO:0000256" key="12">
    <source>
        <dbReference type="PROSITE-ProRule" id="PRU01360"/>
    </source>
</evidence>
<proteinExistence type="inferred from homology"/>
<accession>F3L2A4</accession>
<keyword evidence="11 12" id="KW-0998">Cell outer membrane</keyword>
<dbReference type="Proteomes" id="UP000005615">
    <property type="component" value="Unassembled WGS sequence"/>
</dbReference>
<evidence type="ECO:0000256" key="11">
    <source>
        <dbReference type="ARBA" id="ARBA00023237"/>
    </source>
</evidence>
<dbReference type="AlphaFoldDB" id="F3L2A4"/>
<evidence type="ECO:0000256" key="2">
    <source>
        <dbReference type="ARBA" id="ARBA00022448"/>
    </source>
</evidence>
<dbReference type="PROSITE" id="PS52016">
    <property type="entry name" value="TONB_DEPENDENT_REC_3"/>
    <property type="match status" value="1"/>
</dbReference>
<evidence type="ECO:0000256" key="6">
    <source>
        <dbReference type="ARBA" id="ARBA00022729"/>
    </source>
</evidence>
<dbReference type="InterPro" id="IPR039426">
    <property type="entry name" value="TonB-dep_rcpt-like"/>
</dbReference>
<comment type="similarity">
    <text evidence="12 14">Belongs to the TonB-dependent receptor family.</text>
</comment>
<keyword evidence="7" id="KW-0408">Iron</keyword>
<feature type="domain" description="TonB-dependent receptor plug" evidence="16">
    <location>
        <begin position="62"/>
        <end position="169"/>
    </location>
</feature>
<dbReference type="InterPro" id="IPR000531">
    <property type="entry name" value="Beta-barrel_TonB"/>
</dbReference>
<dbReference type="GO" id="GO:0009279">
    <property type="term" value="C:cell outer membrane"/>
    <property type="evidence" value="ECO:0007669"/>
    <property type="project" value="UniProtKB-SubCell"/>
</dbReference>
<dbReference type="GO" id="GO:0006826">
    <property type="term" value="P:iron ion transport"/>
    <property type="evidence" value="ECO:0007669"/>
    <property type="project" value="UniProtKB-KW"/>
</dbReference>
<evidence type="ECO:0000259" key="16">
    <source>
        <dbReference type="Pfam" id="PF07715"/>
    </source>
</evidence>
<keyword evidence="9 14" id="KW-0798">TonB box</keyword>
<gene>
    <name evidence="17" type="ORF">IMCC3088_1671</name>
</gene>
<reference evidence="17 18" key="1">
    <citation type="journal article" date="2011" name="J. Bacteriol.">
        <title>Genome sequence of strain IMCC3088, a proteorhodopsin-containing marine bacterium belonging to the OM60/NOR5 clade.</title>
        <authorList>
            <person name="Jang Y."/>
            <person name="Oh H.M."/>
            <person name="Kang I."/>
            <person name="Lee K."/>
            <person name="Yang S.J."/>
            <person name="Cho J.C."/>
        </authorList>
    </citation>
    <scope>NUCLEOTIDE SEQUENCE [LARGE SCALE GENOMIC DNA]</scope>
    <source>
        <strain evidence="17 18">IMCC3088</strain>
    </source>
</reference>
<feature type="domain" description="TonB-dependent receptor-like beta-barrel" evidence="15">
    <location>
        <begin position="379"/>
        <end position="836"/>
    </location>
</feature>